<dbReference type="Pfam" id="PF01852">
    <property type="entry name" value="START"/>
    <property type="match status" value="1"/>
</dbReference>
<dbReference type="InterPro" id="IPR051213">
    <property type="entry name" value="START_lipid_transfer"/>
</dbReference>
<accession>A0ABR2YRW3</accession>
<dbReference type="EMBL" id="JALJOT010000006">
    <property type="protein sequence ID" value="KAK9909683.1"/>
    <property type="molecule type" value="Genomic_DNA"/>
</dbReference>
<feature type="domain" description="START" evidence="3">
    <location>
        <begin position="167"/>
        <end position="358"/>
    </location>
</feature>
<dbReference type="PANTHER" id="PTHR19308:SF39">
    <property type="entry name" value="PHOSPHATIDYLCHOLINE TRANSFER PROTEIN"/>
    <property type="match status" value="1"/>
</dbReference>
<evidence type="ECO:0000313" key="5">
    <source>
        <dbReference type="Proteomes" id="UP001491310"/>
    </source>
</evidence>
<organism evidence="4 5">
    <name type="scientific">Coccomyxa subellipsoidea</name>
    <dbReference type="NCBI Taxonomy" id="248742"/>
    <lineage>
        <taxon>Eukaryota</taxon>
        <taxon>Viridiplantae</taxon>
        <taxon>Chlorophyta</taxon>
        <taxon>core chlorophytes</taxon>
        <taxon>Trebouxiophyceae</taxon>
        <taxon>Trebouxiophyceae incertae sedis</taxon>
        <taxon>Coccomyxaceae</taxon>
        <taxon>Coccomyxa</taxon>
    </lineage>
</organism>
<dbReference type="SUPFAM" id="SSF55961">
    <property type="entry name" value="Bet v1-like"/>
    <property type="match status" value="1"/>
</dbReference>
<feature type="region of interest" description="Disordered" evidence="1">
    <location>
        <begin position="368"/>
        <end position="435"/>
    </location>
</feature>
<dbReference type="InterPro" id="IPR023393">
    <property type="entry name" value="START-like_dom_sf"/>
</dbReference>
<sequence>MGADMGHSVVAGSWLEGANPLVSTAVGALAFWVLGAVVGLCLPRPKWMATGSPFATSTFYSPAGLLVRRLSLCFQGFYIVREIWNHFTSPGTFHALMLAVQGLLAGNGWQYVPPQGRAHKVRKLRHKKSNDGQQKLGSSNALSWYVGEEDMDFLKERLGQPAGSGPWEHMMAKDFGTFTYEAWRRTLADGKTEYKSVTVAEDSTAEEFMDFYLDDHTRTKWDTMISEHESLEVGDGRQRCQVVRWVRTFPFSFLSKREYIIGRRMWRGPDGCLFGITKSIDHPRAPPARGIVRMDVFWSMWRSRTIPCPHGSGRPACETVLIHHEQFKIPENLARFAVRHGMSGFVKKMGPAVCEFVADRRKRVAPFEDDPEAYGASGTPNPPSRSASVASTEFLLDSASETASETSTAPSTPSGGQPHERRRRWSGEQERKGPLRRLQQVNAALIAAGVAFALGRSTSRGRLL</sequence>
<evidence type="ECO:0000256" key="1">
    <source>
        <dbReference type="SAM" id="MobiDB-lite"/>
    </source>
</evidence>
<keyword evidence="2" id="KW-0472">Membrane</keyword>
<dbReference type="PANTHER" id="PTHR19308">
    <property type="entry name" value="PHOSPHATIDYLCHOLINE TRANSFER PROTEIN"/>
    <property type="match status" value="1"/>
</dbReference>
<dbReference type="Gene3D" id="3.30.530.20">
    <property type="match status" value="1"/>
</dbReference>
<gene>
    <name evidence="4" type="ORF">WJX75_006002</name>
</gene>
<feature type="compositionally biased region" description="Low complexity" evidence="1">
    <location>
        <begin position="398"/>
        <end position="414"/>
    </location>
</feature>
<evidence type="ECO:0000256" key="2">
    <source>
        <dbReference type="SAM" id="Phobius"/>
    </source>
</evidence>
<keyword evidence="5" id="KW-1185">Reference proteome</keyword>
<evidence type="ECO:0000313" key="4">
    <source>
        <dbReference type="EMBL" id="KAK9909683.1"/>
    </source>
</evidence>
<evidence type="ECO:0000259" key="3">
    <source>
        <dbReference type="PROSITE" id="PS50848"/>
    </source>
</evidence>
<dbReference type="PROSITE" id="PS50848">
    <property type="entry name" value="START"/>
    <property type="match status" value="1"/>
</dbReference>
<keyword evidence="2" id="KW-0812">Transmembrane</keyword>
<reference evidence="4 5" key="1">
    <citation type="journal article" date="2024" name="Nat. Commun.">
        <title>Phylogenomics reveals the evolutionary origins of lichenization in chlorophyte algae.</title>
        <authorList>
            <person name="Puginier C."/>
            <person name="Libourel C."/>
            <person name="Otte J."/>
            <person name="Skaloud P."/>
            <person name="Haon M."/>
            <person name="Grisel S."/>
            <person name="Petersen M."/>
            <person name="Berrin J.G."/>
            <person name="Delaux P.M."/>
            <person name="Dal Grande F."/>
            <person name="Keller J."/>
        </authorList>
    </citation>
    <scope>NUCLEOTIDE SEQUENCE [LARGE SCALE GENOMIC DNA]</scope>
    <source>
        <strain evidence="4 5">SAG 216-7</strain>
    </source>
</reference>
<proteinExistence type="predicted"/>
<keyword evidence="2" id="KW-1133">Transmembrane helix</keyword>
<feature type="transmembrane region" description="Helical" evidence="2">
    <location>
        <begin position="20"/>
        <end position="42"/>
    </location>
</feature>
<dbReference type="Proteomes" id="UP001491310">
    <property type="component" value="Unassembled WGS sequence"/>
</dbReference>
<comment type="caution">
    <text evidence="4">The sequence shown here is derived from an EMBL/GenBank/DDBJ whole genome shotgun (WGS) entry which is preliminary data.</text>
</comment>
<dbReference type="InterPro" id="IPR002913">
    <property type="entry name" value="START_lipid-bd_dom"/>
</dbReference>
<protein>
    <recommendedName>
        <fullName evidence="3">START domain-containing protein</fullName>
    </recommendedName>
</protein>
<name>A0ABR2YRW3_9CHLO</name>